<dbReference type="RefSeq" id="WP_103965161.1">
    <property type="nucleotide sequence ID" value="NZ_FNUX01000001.1"/>
</dbReference>
<accession>A0A1H5RQ71</accession>
<dbReference type="AlphaFoldDB" id="A0A1H5RQ71"/>
<gene>
    <name evidence="1" type="ORF">SAMN05216334_101171</name>
</gene>
<dbReference type="InterPro" id="IPR036388">
    <property type="entry name" value="WH-like_DNA-bd_sf"/>
</dbReference>
<dbReference type="OrthoDB" id="5365969at2"/>
<dbReference type="GO" id="GO:0003677">
    <property type="term" value="F:DNA binding"/>
    <property type="evidence" value="ECO:0007669"/>
    <property type="project" value="InterPro"/>
</dbReference>
<dbReference type="InterPro" id="IPR009057">
    <property type="entry name" value="Homeodomain-like_sf"/>
</dbReference>
<dbReference type="GO" id="GO:0006313">
    <property type="term" value="P:DNA transposition"/>
    <property type="evidence" value="ECO:0007669"/>
    <property type="project" value="InterPro"/>
</dbReference>
<dbReference type="EMBL" id="FNUX01000001">
    <property type="protein sequence ID" value="SEF40502.1"/>
    <property type="molecule type" value="Genomic_DNA"/>
</dbReference>
<dbReference type="GO" id="GO:0004803">
    <property type="term" value="F:transposase activity"/>
    <property type="evidence" value="ECO:0007669"/>
    <property type="project" value="InterPro"/>
</dbReference>
<dbReference type="Gene3D" id="1.10.10.10">
    <property type="entry name" value="Winged helix-like DNA-binding domain superfamily/Winged helix DNA-binding domain"/>
    <property type="match status" value="1"/>
</dbReference>
<organism evidence="1 2">
    <name type="scientific">Nitrosomonas ureae</name>
    <dbReference type="NCBI Taxonomy" id="44577"/>
    <lineage>
        <taxon>Bacteria</taxon>
        <taxon>Pseudomonadati</taxon>
        <taxon>Pseudomonadota</taxon>
        <taxon>Betaproteobacteria</taxon>
        <taxon>Nitrosomonadales</taxon>
        <taxon>Nitrosomonadaceae</taxon>
        <taxon>Nitrosomonas</taxon>
    </lineage>
</organism>
<sequence>MKKYIEYTPEVRAQAVWLVYEHQGNYVSQWAAIESIASRIGCTPEILHAWIRQSETDQGAQSTSDRQRLKELERENYALKQAYKILHKATDYFAQTELERQPKK</sequence>
<evidence type="ECO:0000313" key="2">
    <source>
        <dbReference type="Proteomes" id="UP000236753"/>
    </source>
</evidence>
<reference evidence="1 2" key="1">
    <citation type="submission" date="2016-10" db="EMBL/GenBank/DDBJ databases">
        <authorList>
            <person name="de Groot N.N."/>
        </authorList>
    </citation>
    <scope>NUCLEOTIDE SEQUENCE [LARGE SCALE GENOMIC DNA]</scope>
    <source>
        <strain evidence="1 2">Nm13</strain>
    </source>
</reference>
<protein>
    <submittedName>
        <fullName evidence="1">Transposase</fullName>
    </submittedName>
</protein>
<dbReference type="InterPro" id="IPR002514">
    <property type="entry name" value="Transposase_8"/>
</dbReference>
<proteinExistence type="predicted"/>
<name>A0A1H5RQ71_9PROT</name>
<dbReference type="Proteomes" id="UP000236753">
    <property type="component" value="Unassembled WGS sequence"/>
</dbReference>
<evidence type="ECO:0000313" key="1">
    <source>
        <dbReference type="EMBL" id="SEF40502.1"/>
    </source>
</evidence>
<dbReference type="Pfam" id="PF01527">
    <property type="entry name" value="HTH_Tnp_1"/>
    <property type="match status" value="1"/>
</dbReference>
<dbReference type="SUPFAM" id="SSF46689">
    <property type="entry name" value="Homeodomain-like"/>
    <property type="match status" value="1"/>
</dbReference>